<proteinExistence type="predicted"/>
<organism evidence="1 2">
    <name type="scientific">Olpidium bornovanus</name>
    <dbReference type="NCBI Taxonomy" id="278681"/>
    <lineage>
        <taxon>Eukaryota</taxon>
        <taxon>Fungi</taxon>
        <taxon>Fungi incertae sedis</taxon>
        <taxon>Olpidiomycota</taxon>
        <taxon>Olpidiomycotina</taxon>
        <taxon>Olpidiomycetes</taxon>
        <taxon>Olpidiales</taxon>
        <taxon>Olpidiaceae</taxon>
        <taxon>Olpidium</taxon>
    </lineage>
</organism>
<dbReference type="AlphaFoldDB" id="A0A8H7ZSX5"/>
<reference evidence="1 2" key="1">
    <citation type="journal article" name="Sci. Rep.">
        <title>Genome-scale phylogenetic analyses confirm Olpidium as the closest living zoosporic fungus to the non-flagellated, terrestrial fungi.</title>
        <authorList>
            <person name="Chang Y."/>
            <person name="Rochon D."/>
            <person name="Sekimoto S."/>
            <person name="Wang Y."/>
            <person name="Chovatia M."/>
            <person name="Sandor L."/>
            <person name="Salamov A."/>
            <person name="Grigoriev I.V."/>
            <person name="Stajich J.E."/>
            <person name="Spatafora J.W."/>
        </authorList>
    </citation>
    <scope>NUCLEOTIDE SEQUENCE [LARGE SCALE GENOMIC DNA]</scope>
    <source>
        <strain evidence="1">S191</strain>
    </source>
</reference>
<gene>
    <name evidence="1" type="ORF">BJ554DRAFT_1323</name>
</gene>
<keyword evidence="2" id="KW-1185">Reference proteome</keyword>
<feature type="non-terminal residue" evidence="1">
    <location>
        <position position="1"/>
    </location>
</feature>
<sequence length="382" mass="42522">HEERQVAIEALWSTRLYVPSTQTEQTRLAELYEKAGFYRVLEKIYRQEGRYDLVMESYLADKGRRESVFDAVAELMGSSPSGFRLSDAQKAQVRNAAMARLPDLVGIDGWRSAELVKNHLEVPHAEALARLSPDAEKQASLLRGLLEACKFEETFLGITNALVGRDLFEMVRAVVQGRAKGWRPRRGQCAACRKTLWTNAPSFGTQTADSRDEESRSLVVFRCGHGYLLAPAALPGQKFRLLLLGYLVCDRDVYGRRFGSGIKGAGGKILHKGQGRANIRTEKFGTKLWWGKGGKRDKDVNRRHKARIGFLPFNVGLRAFTARPETAQFGNHILRRGSVPASAGAPARPFRPVFGSFSRGKNTRGGQSVPIPVVFTGCFRQI</sequence>
<dbReference type="GO" id="GO:0030897">
    <property type="term" value="C:HOPS complex"/>
    <property type="evidence" value="ECO:0007669"/>
    <property type="project" value="TreeGrafter"/>
</dbReference>
<dbReference type="Proteomes" id="UP000673691">
    <property type="component" value="Unassembled WGS sequence"/>
</dbReference>
<dbReference type="OrthoDB" id="289913at2759"/>
<evidence type="ECO:0000313" key="1">
    <source>
        <dbReference type="EMBL" id="KAG5458448.1"/>
    </source>
</evidence>
<protein>
    <submittedName>
        <fullName evidence="1">Uncharacterized protein</fullName>
    </submittedName>
</protein>
<dbReference type="PANTHER" id="PTHR12616:SF8">
    <property type="entry name" value="VACUOLAR PROTEIN SORTING-ASSOCIATED PROTEIN 8 HOMOLOG"/>
    <property type="match status" value="1"/>
</dbReference>
<comment type="caution">
    <text evidence="1">The sequence shown here is derived from an EMBL/GenBank/DDBJ whole genome shotgun (WGS) entry which is preliminary data.</text>
</comment>
<evidence type="ECO:0000313" key="2">
    <source>
        <dbReference type="Proteomes" id="UP000673691"/>
    </source>
</evidence>
<dbReference type="GO" id="GO:0006623">
    <property type="term" value="P:protein targeting to vacuole"/>
    <property type="evidence" value="ECO:0007669"/>
    <property type="project" value="InterPro"/>
</dbReference>
<accession>A0A8H7ZSX5</accession>
<dbReference type="GO" id="GO:0005770">
    <property type="term" value="C:late endosome"/>
    <property type="evidence" value="ECO:0007669"/>
    <property type="project" value="TreeGrafter"/>
</dbReference>
<dbReference type="PANTHER" id="PTHR12616">
    <property type="entry name" value="VACUOLAR PROTEIN SORTING VPS41"/>
    <property type="match status" value="1"/>
</dbReference>
<name>A0A8H7ZSX5_9FUNG</name>
<dbReference type="InterPro" id="IPR045111">
    <property type="entry name" value="Vps41/Vps8"/>
</dbReference>
<dbReference type="EMBL" id="JAEFCI010008469">
    <property type="protein sequence ID" value="KAG5458448.1"/>
    <property type="molecule type" value="Genomic_DNA"/>
</dbReference>
<dbReference type="GO" id="GO:0034058">
    <property type="term" value="P:endosomal vesicle fusion"/>
    <property type="evidence" value="ECO:0007669"/>
    <property type="project" value="TreeGrafter"/>
</dbReference>